<evidence type="ECO:0000313" key="2">
    <source>
        <dbReference type="Proteomes" id="UP000014500"/>
    </source>
</evidence>
<organism evidence="1 2">
    <name type="scientific">Strigamia maritima</name>
    <name type="common">European centipede</name>
    <name type="synonym">Geophilus maritimus</name>
    <dbReference type="NCBI Taxonomy" id="126957"/>
    <lineage>
        <taxon>Eukaryota</taxon>
        <taxon>Metazoa</taxon>
        <taxon>Ecdysozoa</taxon>
        <taxon>Arthropoda</taxon>
        <taxon>Myriapoda</taxon>
        <taxon>Chilopoda</taxon>
        <taxon>Pleurostigmophora</taxon>
        <taxon>Geophilomorpha</taxon>
        <taxon>Linotaeniidae</taxon>
        <taxon>Strigamia</taxon>
    </lineage>
</organism>
<sequence>MSNILSQDSASVVESQKVSAERHAQKLLDEYNIPILRTFSNLAVVRLKWGEMQCMQCDIGRNGKKFLLQCF</sequence>
<name>T1JNF9_STRMM</name>
<dbReference type="EMBL" id="JH431654">
    <property type="status" value="NOT_ANNOTATED_CDS"/>
    <property type="molecule type" value="Genomic_DNA"/>
</dbReference>
<dbReference type="HOGENOM" id="CLU_2743244_0_0_1"/>
<evidence type="ECO:0000313" key="1">
    <source>
        <dbReference type="EnsemblMetazoa" id="SMAR015388-PA"/>
    </source>
</evidence>
<keyword evidence="2" id="KW-1185">Reference proteome</keyword>
<accession>T1JNF9</accession>
<dbReference type="EnsemblMetazoa" id="SMAR015388-RA">
    <property type="protein sequence ID" value="SMAR015388-PA"/>
    <property type="gene ID" value="SMAR015388"/>
</dbReference>
<dbReference type="Proteomes" id="UP000014500">
    <property type="component" value="Unassembled WGS sequence"/>
</dbReference>
<reference evidence="2" key="1">
    <citation type="submission" date="2011-05" db="EMBL/GenBank/DDBJ databases">
        <authorList>
            <person name="Richards S.R."/>
            <person name="Qu J."/>
            <person name="Jiang H."/>
            <person name="Jhangiani S.N."/>
            <person name="Agravi P."/>
            <person name="Goodspeed R."/>
            <person name="Gross S."/>
            <person name="Mandapat C."/>
            <person name="Jackson L."/>
            <person name="Mathew T."/>
            <person name="Pu L."/>
            <person name="Thornton R."/>
            <person name="Saada N."/>
            <person name="Wilczek-Boney K.B."/>
            <person name="Lee S."/>
            <person name="Kovar C."/>
            <person name="Wu Y."/>
            <person name="Scherer S.E."/>
            <person name="Worley K.C."/>
            <person name="Muzny D.M."/>
            <person name="Gibbs R."/>
        </authorList>
    </citation>
    <scope>NUCLEOTIDE SEQUENCE</scope>
    <source>
        <strain evidence="2">Brora</strain>
    </source>
</reference>
<reference evidence="1" key="2">
    <citation type="submission" date="2015-02" db="UniProtKB">
        <authorList>
            <consortium name="EnsemblMetazoa"/>
        </authorList>
    </citation>
    <scope>IDENTIFICATION</scope>
</reference>
<dbReference type="AlphaFoldDB" id="T1JNF9"/>
<proteinExistence type="predicted"/>
<protein>
    <submittedName>
        <fullName evidence="1">Uncharacterized protein</fullName>
    </submittedName>
</protein>